<dbReference type="AlphaFoldDB" id="A0A9Q6Z1M4"/>
<comment type="subcellular location">
    <subcellularLocation>
        <location evidence="1">Cell membrane</location>
        <topology evidence="1">Multi-pass membrane protein</topology>
    </subcellularLocation>
</comment>
<name>A0A9Q6Z1M4_HISSO</name>
<proteinExistence type="inferred from homology"/>
<dbReference type="GO" id="GO:0005886">
    <property type="term" value="C:plasma membrane"/>
    <property type="evidence" value="ECO:0007669"/>
    <property type="project" value="UniProtKB-SubCell"/>
</dbReference>
<feature type="transmembrane region" description="Helical" evidence="7">
    <location>
        <begin position="480"/>
        <end position="498"/>
    </location>
</feature>
<dbReference type="InterPro" id="IPR049453">
    <property type="entry name" value="Memb_transporter_dom"/>
</dbReference>
<evidence type="ECO:0000256" key="3">
    <source>
        <dbReference type="ARBA" id="ARBA00022692"/>
    </source>
</evidence>
<feature type="domain" description="Integral membrane protein YccS N-terminal" evidence="8">
    <location>
        <begin position="61"/>
        <end position="340"/>
    </location>
</feature>
<reference evidence="10 11" key="1">
    <citation type="submission" date="2020-12" db="EMBL/GenBank/DDBJ databases">
        <title>ASc-MMNZ-VFA-070.</title>
        <authorList>
            <person name="Schryvers A."/>
            <person name="Mostafa Nazari M."/>
            <person name="Farshchi Andisi V."/>
            <person name="Timsit E."/>
            <person name="Walter Morck D."/>
        </authorList>
    </citation>
    <scope>NUCLEOTIDE SEQUENCE [LARGE SCALE GENOMIC DNA]</scope>
    <source>
        <strain evidence="10 11">ASc-MMNZ-VFA-070</strain>
    </source>
</reference>
<evidence type="ECO:0000313" key="11">
    <source>
        <dbReference type="Proteomes" id="UP000595373"/>
    </source>
</evidence>
<protein>
    <submittedName>
        <fullName evidence="10">TIGR01666 family membrane protein</fullName>
    </submittedName>
</protein>
<dbReference type="NCBIfam" id="TIGR01667">
    <property type="entry name" value="YCCS_YHFK"/>
    <property type="match status" value="1"/>
</dbReference>
<dbReference type="InterPro" id="IPR032692">
    <property type="entry name" value="YccS_N"/>
</dbReference>
<feature type="transmembrane region" description="Helical" evidence="7">
    <location>
        <begin position="9"/>
        <end position="27"/>
    </location>
</feature>
<keyword evidence="5 7" id="KW-0472">Membrane</keyword>
<feature type="transmembrane region" description="Helical" evidence="7">
    <location>
        <begin position="131"/>
        <end position="155"/>
    </location>
</feature>
<dbReference type="RefSeq" id="WP_198986589.1">
    <property type="nucleotide sequence ID" value="NZ_CP066558.1"/>
</dbReference>
<gene>
    <name evidence="10" type="primary">yccS</name>
    <name evidence="10" type="ORF">JFL49_02255</name>
</gene>
<accession>A0A9Q6Z1M4</accession>
<evidence type="ECO:0000256" key="1">
    <source>
        <dbReference type="ARBA" id="ARBA00004651"/>
    </source>
</evidence>
<evidence type="ECO:0000256" key="4">
    <source>
        <dbReference type="ARBA" id="ARBA00022989"/>
    </source>
</evidence>
<comment type="similarity">
    <text evidence="6">Belongs to the YccS/YhfK family.</text>
</comment>
<evidence type="ECO:0000259" key="9">
    <source>
        <dbReference type="Pfam" id="PF13515"/>
    </source>
</evidence>
<keyword evidence="4 7" id="KW-1133">Transmembrane helix</keyword>
<evidence type="ECO:0000259" key="8">
    <source>
        <dbReference type="Pfam" id="PF12805"/>
    </source>
</evidence>
<evidence type="ECO:0000256" key="2">
    <source>
        <dbReference type="ARBA" id="ARBA00022475"/>
    </source>
</evidence>
<dbReference type="NCBIfam" id="TIGR01666">
    <property type="entry name" value="YCCS"/>
    <property type="match status" value="1"/>
</dbReference>
<feature type="transmembrane region" description="Helical" evidence="7">
    <location>
        <begin position="388"/>
        <end position="405"/>
    </location>
</feature>
<dbReference type="InterPro" id="IPR010020">
    <property type="entry name" value="Integral_membrane_YCCS_YHJK"/>
</dbReference>
<organism evidence="10 11">
    <name type="scientific">Histophilus somni</name>
    <name type="common">Haemophilus somnus</name>
    <dbReference type="NCBI Taxonomy" id="731"/>
    <lineage>
        <taxon>Bacteria</taxon>
        <taxon>Pseudomonadati</taxon>
        <taxon>Pseudomonadota</taxon>
        <taxon>Gammaproteobacteria</taxon>
        <taxon>Pasteurellales</taxon>
        <taxon>Pasteurellaceae</taxon>
        <taxon>Histophilus</taxon>
    </lineage>
</organism>
<keyword evidence="11" id="KW-1185">Reference proteome</keyword>
<dbReference type="PANTHER" id="PTHR30509:SF8">
    <property type="entry name" value="INNER MEMBRANE PROTEIN YCCS"/>
    <property type="match status" value="1"/>
</dbReference>
<feature type="domain" description="Integral membrane bound transporter" evidence="9">
    <location>
        <begin position="399"/>
        <end position="519"/>
    </location>
</feature>
<evidence type="ECO:0000256" key="5">
    <source>
        <dbReference type="ARBA" id="ARBA00023136"/>
    </source>
</evidence>
<evidence type="ECO:0000313" key="10">
    <source>
        <dbReference type="EMBL" id="QQF82763.1"/>
    </source>
</evidence>
<feature type="transmembrane region" description="Helical" evidence="7">
    <location>
        <begin position="60"/>
        <end position="79"/>
    </location>
</feature>
<dbReference type="InterPro" id="IPR036259">
    <property type="entry name" value="MFS_trans_sf"/>
</dbReference>
<evidence type="ECO:0000256" key="6">
    <source>
        <dbReference type="ARBA" id="ARBA00043993"/>
    </source>
</evidence>
<dbReference type="PANTHER" id="PTHR30509">
    <property type="entry name" value="P-HYDROXYBENZOIC ACID EFFLUX PUMP SUBUNIT-RELATED"/>
    <property type="match status" value="1"/>
</dbReference>
<evidence type="ECO:0000256" key="7">
    <source>
        <dbReference type="SAM" id="Phobius"/>
    </source>
</evidence>
<feature type="transmembrane region" description="Helical" evidence="7">
    <location>
        <begin position="86"/>
        <end position="119"/>
    </location>
</feature>
<dbReference type="EMBL" id="CP066558">
    <property type="protein sequence ID" value="QQF82763.1"/>
    <property type="molecule type" value="Genomic_DNA"/>
</dbReference>
<dbReference type="Pfam" id="PF12805">
    <property type="entry name" value="FUSC-like"/>
    <property type="match status" value="1"/>
</dbReference>
<feature type="transmembrane region" description="Helical" evidence="7">
    <location>
        <begin position="504"/>
        <end position="526"/>
    </location>
</feature>
<keyword evidence="3 7" id="KW-0812">Transmembrane</keyword>
<sequence>MPPWINTKIILSIPVFLAVNIVTFSIWKLNISEQSMPLILGIIAGGLVDLDNRLTGRLKYVFYTLIAFSISSLSVQLTLGHGIEYLLLMTALTFLFTMVGAIGQSYSTIAFGTLVVALYTTLTYTPNVSWYINPILILCGTLLYSLCTVFVHLMFPNRPVQENMTKAFLALSEYLDTKSLFFDPDDIEQLENKRVILAMKNGNLITAFNACRTALFHRIRGQHKHRRTTKMIKYYFAAQDIHERINSSHFNYQQLSEQLKNTDLIFRIQRLLELQAQSCREIAHSLQYNKSYSYNPRLEQAILGINQSFEIHYQNSHLNQLQRLAIKTLIDNLQAVNWQLHHMDQYSENTNERSEGTQIYTEQIIGLKNMWRTICSHFTFESQLFRHAIRLSIIVFVSCSLVEIFNLQLGYWILLTAVFVCQPNYSATKLRLKQRIIGTVLGVVIGSLLPYIHPTLELQLGLVVVTSTLFFFFRSNNYSYSTFFITLQVLISFNIMRFDLNNALLSRLTDTLIGSFIAWSAVSYLWPDWKYLQLNKVIKQAIKANAKYFLYIISQLLFGKGDPLKYRIARRQAHEYATALSTTLSNMNSEPKKYQAYLQEGFELVKINYSLLSYISALGAYRKNMQKIQQSAVFLGEFYPIAKKLLHVLEHIETLERDNFEKLLLNIEFSLKQFSDEHADQFNRNEVAIPLQQLNLINQILPALYTAFRQNQRTSKLDTNK</sequence>
<feature type="transmembrane region" description="Helical" evidence="7">
    <location>
        <begin position="435"/>
        <end position="452"/>
    </location>
</feature>
<dbReference type="InterPro" id="IPR010019">
    <property type="entry name" value="Integral_membrane_YccS"/>
</dbReference>
<dbReference type="Pfam" id="PF13515">
    <property type="entry name" value="FUSC_2"/>
    <property type="match status" value="1"/>
</dbReference>
<keyword evidence="2" id="KW-1003">Cell membrane</keyword>
<dbReference type="SUPFAM" id="SSF103473">
    <property type="entry name" value="MFS general substrate transporter"/>
    <property type="match status" value="1"/>
</dbReference>
<dbReference type="Proteomes" id="UP000595373">
    <property type="component" value="Chromosome"/>
</dbReference>